<dbReference type="EMBL" id="FRXN01000006">
    <property type="protein sequence ID" value="SHO64920.1"/>
    <property type="molecule type" value="Genomic_DNA"/>
</dbReference>
<dbReference type="PANTHER" id="PTHR24321:SF14">
    <property type="entry name" value="SHORT-CHAIN TYPE DEHYDROGENASE_REDUCTASE BLR2146-RELATED"/>
    <property type="match status" value="1"/>
</dbReference>
<dbReference type="InterPro" id="IPR002347">
    <property type="entry name" value="SDR_fam"/>
</dbReference>
<evidence type="ECO:0000313" key="4">
    <source>
        <dbReference type="Proteomes" id="UP000184609"/>
    </source>
</evidence>
<dbReference type="InterPro" id="IPR036291">
    <property type="entry name" value="NAD(P)-bd_dom_sf"/>
</dbReference>
<accession>A0A1M7ZJ13</accession>
<dbReference type="PRINTS" id="PR00081">
    <property type="entry name" value="GDHRDH"/>
</dbReference>
<comment type="similarity">
    <text evidence="1">Belongs to the short-chain dehydrogenases/reductases (SDR) family.</text>
</comment>
<dbReference type="Gene3D" id="3.40.50.720">
    <property type="entry name" value="NAD(P)-binding Rossmann-like Domain"/>
    <property type="match status" value="1"/>
</dbReference>
<evidence type="ECO:0000313" key="3">
    <source>
        <dbReference type="EMBL" id="SHO64920.1"/>
    </source>
</evidence>
<organism evidence="3 4">
    <name type="scientific">Algoriphagus zhangzhouensis</name>
    <dbReference type="NCBI Taxonomy" id="1073327"/>
    <lineage>
        <taxon>Bacteria</taxon>
        <taxon>Pseudomonadati</taxon>
        <taxon>Bacteroidota</taxon>
        <taxon>Cytophagia</taxon>
        <taxon>Cytophagales</taxon>
        <taxon>Cyclobacteriaceae</taxon>
        <taxon>Algoriphagus</taxon>
    </lineage>
</organism>
<dbReference type="STRING" id="1073327.SAMN04488108_3742"/>
<gene>
    <name evidence="3" type="ORF">SAMN04488108_3742</name>
</gene>
<dbReference type="SUPFAM" id="SSF51735">
    <property type="entry name" value="NAD(P)-binding Rossmann-fold domains"/>
    <property type="match status" value="1"/>
</dbReference>
<dbReference type="Pfam" id="PF13561">
    <property type="entry name" value="adh_short_C2"/>
    <property type="match status" value="1"/>
</dbReference>
<dbReference type="CDD" id="cd05233">
    <property type="entry name" value="SDR_c"/>
    <property type="match status" value="1"/>
</dbReference>
<dbReference type="InterPro" id="IPR020904">
    <property type="entry name" value="Sc_DH/Rdtase_CS"/>
</dbReference>
<evidence type="ECO:0000256" key="1">
    <source>
        <dbReference type="ARBA" id="ARBA00006484"/>
    </source>
</evidence>
<evidence type="ECO:0000256" key="2">
    <source>
        <dbReference type="ARBA" id="ARBA00023002"/>
    </source>
</evidence>
<dbReference type="RefSeq" id="WP_073573340.1">
    <property type="nucleotide sequence ID" value="NZ_FRXN01000006.1"/>
</dbReference>
<protein>
    <submittedName>
        <fullName evidence="3">NAD(P)-dependent dehydrogenase, short-chain alcohol dehydrogenase family</fullName>
    </submittedName>
</protein>
<dbReference type="AlphaFoldDB" id="A0A1M7ZJ13"/>
<dbReference type="PROSITE" id="PS00061">
    <property type="entry name" value="ADH_SHORT"/>
    <property type="match status" value="1"/>
</dbReference>
<sequence>MEGLKNKVFVFAGAGGIADGVAQFLGAGGAKIVVGDIVLSNAQRCIEVIKKSGGDGIATSLDISNEEQVKKLISLGISTYGKINGLFNVAANINPEEVAKDTNPMDIDLDDWQKNIDINLTGYLLTSKYALPHILDAGGGSIVNTISDAVYAGMPDKLTYSVTKAGIGALTRNIASRFGKQGVRCNAVSPGLVLTETGLKNSGHLVDMVLQMMPAPRVGKPEDMGAMVAFLLSDISEWITGQTICVDGGAVMRT</sequence>
<dbReference type="FunFam" id="3.40.50.720:FF:000084">
    <property type="entry name" value="Short-chain dehydrogenase reductase"/>
    <property type="match status" value="1"/>
</dbReference>
<proteinExistence type="inferred from homology"/>
<name>A0A1M7ZJ13_9BACT</name>
<reference evidence="4" key="1">
    <citation type="submission" date="2016-12" db="EMBL/GenBank/DDBJ databases">
        <authorList>
            <person name="Varghese N."/>
            <person name="Submissions S."/>
        </authorList>
    </citation>
    <scope>NUCLEOTIDE SEQUENCE [LARGE SCALE GENOMIC DNA]</scope>
    <source>
        <strain evidence="4">DSM 25035</strain>
    </source>
</reference>
<dbReference type="OrthoDB" id="9788235at2"/>
<dbReference type="PANTHER" id="PTHR24321">
    <property type="entry name" value="DEHYDROGENASES, SHORT CHAIN"/>
    <property type="match status" value="1"/>
</dbReference>
<dbReference type="Proteomes" id="UP000184609">
    <property type="component" value="Unassembled WGS sequence"/>
</dbReference>
<keyword evidence="2" id="KW-0560">Oxidoreductase</keyword>
<dbReference type="GO" id="GO:0016491">
    <property type="term" value="F:oxidoreductase activity"/>
    <property type="evidence" value="ECO:0007669"/>
    <property type="project" value="UniProtKB-KW"/>
</dbReference>
<keyword evidence="4" id="KW-1185">Reference proteome</keyword>